<organism evidence="1 2">
    <name type="scientific">Erinaceus europaeus</name>
    <name type="common">Western European hedgehog</name>
    <dbReference type="NCBI Taxonomy" id="9365"/>
    <lineage>
        <taxon>Eukaryota</taxon>
        <taxon>Metazoa</taxon>
        <taxon>Chordata</taxon>
        <taxon>Craniata</taxon>
        <taxon>Vertebrata</taxon>
        <taxon>Euteleostomi</taxon>
        <taxon>Mammalia</taxon>
        <taxon>Eutheria</taxon>
        <taxon>Laurasiatheria</taxon>
        <taxon>Eulipotyphla</taxon>
        <taxon>Erinaceidae</taxon>
        <taxon>Erinaceinae</taxon>
        <taxon>Erinaceus</taxon>
    </lineage>
</organism>
<reference evidence="2" key="1">
    <citation type="submission" date="2025-08" db="UniProtKB">
        <authorList>
            <consortium name="RefSeq"/>
        </authorList>
    </citation>
    <scope>IDENTIFICATION</scope>
</reference>
<accession>A0ABM3WAH3</accession>
<evidence type="ECO:0000313" key="1">
    <source>
        <dbReference type="Proteomes" id="UP001652624"/>
    </source>
</evidence>
<dbReference type="Proteomes" id="UP001652624">
    <property type="component" value="Chromosome 17"/>
</dbReference>
<dbReference type="RefSeq" id="XP_060033457.1">
    <property type="nucleotide sequence ID" value="XM_060177474.1"/>
</dbReference>
<dbReference type="GeneID" id="132534048"/>
<name>A0ABM3WAH3_ERIEU</name>
<evidence type="ECO:0000313" key="2">
    <source>
        <dbReference type="RefSeq" id="XP_060033457.1"/>
    </source>
</evidence>
<sequence length="230" mass="26023">MTYGAYNVGRDLPIPQISDNLATYALWPSLLLVEEISKGLCPFFTRLFCCFWNIYLWTTLWFPPNASPHELAFRCGARGFGRGLPPRCSASESRAAGMAGRAAAHPGSYTGALWPAPSARLAHPPFCYEVWTDPGPPGDLGLPAETGPPGRDPQFGSEVRKARIQRDSCRDRYLQFLELKLRKKPPLDNAFPKRLRQYRSKLVFKMTCLRNKSFPPCVLKTMFTYVFKVW</sequence>
<keyword evidence="1" id="KW-1185">Reference proteome</keyword>
<protein>
    <submittedName>
        <fullName evidence="2">Uncharacterized protein LOC132534048</fullName>
    </submittedName>
</protein>
<gene>
    <name evidence="2" type="primary">LOC132534048</name>
</gene>
<proteinExistence type="predicted"/>